<organism evidence="2 3">
    <name type="scientific">Rahnella woolbedingensis</name>
    <dbReference type="NCBI Taxonomy" id="1510574"/>
    <lineage>
        <taxon>Bacteria</taxon>
        <taxon>Pseudomonadati</taxon>
        <taxon>Pseudomonadota</taxon>
        <taxon>Gammaproteobacteria</taxon>
        <taxon>Enterobacterales</taxon>
        <taxon>Yersiniaceae</taxon>
        <taxon>Rahnella</taxon>
    </lineage>
</organism>
<keyword evidence="1" id="KW-0732">Signal</keyword>
<feature type="signal peptide" evidence="1">
    <location>
        <begin position="1"/>
        <end position="23"/>
    </location>
</feature>
<accession>A0A419N3C7</accession>
<dbReference type="RefSeq" id="WP_147408192.1">
    <property type="nucleotide sequence ID" value="NZ_RAHH01000034.1"/>
</dbReference>
<sequence>MKTFNKTLLATLLLAGCSHFAFADVTGSAGQIIGTKPVLRGTGAGATDHTISFANGHESGSVTGMAVGDKITLSYKLIDSEGDTDNSTSTIQWFTSSDGKGKDKKIISDAAGKSSYTLVEADAGLYIGAEIVEKTSTGLPTDGLSILVDDISQNDPSDNIPDGPVVGGKVATMIVDTTDPDTNLIGKSNSSLILGHTYQFKIWYDTNNNNVWDAGEVDASTNYSYSWNFDGTSATTGTAGGKAVSSTDNKDLTLPTTNTDAKNIFATAGADGIQGYQLQVDYTAKVKGVLKSGSRKK</sequence>
<comment type="caution">
    <text evidence="2">The sequence shown here is derived from an EMBL/GenBank/DDBJ whole genome shotgun (WGS) entry which is preliminary data.</text>
</comment>
<protein>
    <recommendedName>
        <fullName evidence="4">Intimin-like protein SinH</fullName>
    </recommendedName>
</protein>
<keyword evidence="3" id="KW-1185">Reference proteome</keyword>
<feature type="chain" id="PRO_5019062988" description="Intimin-like protein SinH" evidence="1">
    <location>
        <begin position="24"/>
        <end position="297"/>
    </location>
</feature>
<dbReference type="NCBIfam" id="NF040711">
    <property type="entry name" value="partner_SinI"/>
    <property type="match status" value="1"/>
</dbReference>
<dbReference type="PROSITE" id="PS51257">
    <property type="entry name" value="PROKAR_LIPOPROTEIN"/>
    <property type="match status" value="1"/>
</dbReference>
<dbReference type="EMBL" id="RAHH01000034">
    <property type="protein sequence ID" value="RJT37414.1"/>
    <property type="molecule type" value="Genomic_DNA"/>
</dbReference>
<evidence type="ECO:0000313" key="2">
    <source>
        <dbReference type="EMBL" id="RJT37414.1"/>
    </source>
</evidence>
<evidence type="ECO:0000313" key="3">
    <source>
        <dbReference type="Proteomes" id="UP000284908"/>
    </source>
</evidence>
<evidence type="ECO:0008006" key="4">
    <source>
        <dbReference type="Google" id="ProtNLM"/>
    </source>
</evidence>
<dbReference type="InterPro" id="IPR047745">
    <property type="entry name" value="SinI-like"/>
</dbReference>
<dbReference type="OrthoDB" id="6481112at2"/>
<dbReference type="Gene3D" id="2.60.40.2700">
    <property type="match status" value="1"/>
</dbReference>
<gene>
    <name evidence="2" type="ORF">D6C13_21920</name>
</gene>
<dbReference type="Proteomes" id="UP000284908">
    <property type="component" value="Unassembled WGS sequence"/>
</dbReference>
<proteinExistence type="predicted"/>
<dbReference type="AlphaFoldDB" id="A0A419N3C7"/>
<evidence type="ECO:0000256" key="1">
    <source>
        <dbReference type="SAM" id="SignalP"/>
    </source>
</evidence>
<name>A0A419N3C7_9GAMM</name>
<reference evidence="2 3" key="1">
    <citation type="submission" date="2018-09" db="EMBL/GenBank/DDBJ databases">
        <authorList>
            <person name="Le Fleche-Mateos A."/>
        </authorList>
    </citation>
    <scope>NUCLEOTIDE SEQUENCE [LARGE SCALE GENOMIC DNA]</scope>
    <source>
        <strain evidence="2 3">DSM 27399</strain>
    </source>
</reference>